<reference evidence="8 9" key="1">
    <citation type="submission" date="2024-04" db="EMBL/GenBank/DDBJ databases">
        <title>Tritrichomonas musculus Genome.</title>
        <authorList>
            <person name="Alves-Ferreira E."/>
            <person name="Grigg M."/>
            <person name="Lorenzi H."/>
            <person name="Galac M."/>
        </authorList>
    </citation>
    <scope>NUCLEOTIDE SEQUENCE [LARGE SCALE GENOMIC DNA]</scope>
    <source>
        <strain evidence="8 9">EAF2021</strain>
    </source>
</reference>
<dbReference type="InterPro" id="IPR001005">
    <property type="entry name" value="SANT/Myb"/>
</dbReference>
<evidence type="ECO:0000256" key="5">
    <source>
        <dbReference type="SAM" id="MobiDB-lite"/>
    </source>
</evidence>
<protein>
    <recommendedName>
        <fullName evidence="10">Myb-like DNA-binding domain containing protein</fullName>
    </recommendedName>
</protein>
<dbReference type="SMART" id="SM00717">
    <property type="entry name" value="SANT"/>
    <property type="match status" value="2"/>
</dbReference>
<evidence type="ECO:0000259" key="7">
    <source>
        <dbReference type="PROSITE" id="PS51294"/>
    </source>
</evidence>
<evidence type="ECO:0000313" key="9">
    <source>
        <dbReference type="Proteomes" id="UP001470230"/>
    </source>
</evidence>
<dbReference type="PROSITE" id="PS51294">
    <property type="entry name" value="HTH_MYB"/>
    <property type="match status" value="2"/>
</dbReference>
<feature type="region of interest" description="Disordered" evidence="5">
    <location>
        <begin position="1"/>
        <end position="25"/>
    </location>
</feature>
<proteinExistence type="predicted"/>
<dbReference type="Pfam" id="PF00249">
    <property type="entry name" value="Myb_DNA-binding"/>
    <property type="match status" value="2"/>
</dbReference>
<evidence type="ECO:0000256" key="4">
    <source>
        <dbReference type="ARBA" id="ARBA00023242"/>
    </source>
</evidence>
<dbReference type="InterPro" id="IPR051575">
    <property type="entry name" value="Myb-like_DNA-bd"/>
</dbReference>
<keyword evidence="3" id="KW-0804">Transcription</keyword>
<dbReference type="SUPFAM" id="SSF46689">
    <property type="entry name" value="Homeodomain-like"/>
    <property type="match status" value="1"/>
</dbReference>
<evidence type="ECO:0000256" key="3">
    <source>
        <dbReference type="ARBA" id="ARBA00023163"/>
    </source>
</evidence>
<evidence type="ECO:0000259" key="6">
    <source>
        <dbReference type="PROSITE" id="PS50090"/>
    </source>
</evidence>
<dbReference type="Gene3D" id="1.10.10.60">
    <property type="entry name" value="Homeodomain-like"/>
    <property type="match status" value="2"/>
</dbReference>
<feature type="domain" description="HTH myb-type" evidence="7">
    <location>
        <begin position="22"/>
        <end position="72"/>
    </location>
</feature>
<evidence type="ECO:0000313" key="8">
    <source>
        <dbReference type="EMBL" id="KAK8898214.1"/>
    </source>
</evidence>
<feature type="domain" description="HTH myb-type" evidence="7">
    <location>
        <begin position="73"/>
        <end position="123"/>
    </location>
</feature>
<dbReference type="PANTHER" id="PTHR46621:SF1">
    <property type="entry name" value="SNRNA-ACTIVATING PROTEIN COMPLEX SUBUNIT 4"/>
    <property type="match status" value="1"/>
</dbReference>
<evidence type="ECO:0008006" key="10">
    <source>
        <dbReference type="Google" id="ProtNLM"/>
    </source>
</evidence>
<dbReference type="InterPro" id="IPR009057">
    <property type="entry name" value="Homeodomain-like_sf"/>
</dbReference>
<dbReference type="PANTHER" id="PTHR46621">
    <property type="entry name" value="SNRNA-ACTIVATING PROTEIN COMPLEX SUBUNIT 4"/>
    <property type="match status" value="1"/>
</dbReference>
<feature type="domain" description="Myb-like" evidence="6">
    <location>
        <begin position="17"/>
        <end position="68"/>
    </location>
</feature>
<name>A0ABR2L4D1_9EUKA</name>
<feature type="domain" description="Myb-like" evidence="6">
    <location>
        <begin position="69"/>
        <end position="119"/>
    </location>
</feature>
<dbReference type="EMBL" id="JAPFFF010000001">
    <property type="protein sequence ID" value="KAK8898214.1"/>
    <property type="molecule type" value="Genomic_DNA"/>
</dbReference>
<dbReference type="InterPro" id="IPR017930">
    <property type="entry name" value="Myb_dom"/>
</dbReference>
<keyword evidence="9" id="KW-1185">Reference proteome</keyword>
<evidence type="ECO:0000256" key="1">
    <source>
        <dbReference type="ARBA" id="ARBA00023015"/>
    </source>
</evidence>
<keyword evidence="1" id="KW-0805">Transcription regulation</keyword>
<accession>A0ABR2L4D1</accession>
<dbReference type="PROSITE" id="PS50090">
    <property type="entry name" value="MYB_LIKE"/>
    <property type="match status" value="2"/>
</dbReference>
<gene>
    <name evidence="8" type="ORF">M9Y10_000491</name>
</gene>
<comment type="caution">
    <text evidence="8">The sequence shown here is derived from an EMBL/GenBank/DDBJ whole genome shotgun (WGS) entry which is preliminary data.</text>
</comment>
<sequence>MNSIGQKFHNEKDQIKSSSNHKRKFTPEEDEALKILINQVGSLNWLKISELMPGRSAKQCRDRYVNYLLEPQKKEPWKDEEDEIIYSLFTIIGPKWTEISKHIPGRSGNNVKNRWYKHLYKKYNSFNQHMINTNSIIQGGSDESVKKDHNKLIVQNNNDQLTKQYSISSLLI</sequence>
<dbReference type="Proteomes" id="UP001470230">
    <property type="component" value="Unassembled WGS sequence"/>
</dbReference>
<dbReference type="CDD" id="cd00167">
    <property type="entry name" value="SANT"/>
    <property type="match status" value="2"/>
</dbReference>
<evidence type="ECO:0000256" key="2">
    <source>
        <dbReference type="ARBA" id="ARBA00023125"/>
    </source>
</evidence>
<organism evidence="8 9">
    <name type="scientific">Tritrichomonas musculus</name>
    <dbReference type="NCBI Taxonomy" id="1915356"/>
    <lineage>
        <taxon>Eukaryota</taxon>
        <taxon>Metamonada</taxon>
        <taxon>Parabasalia</taxon>
        <taxon>Tritrichomonadida</taxon>
        <taxon>Tritrichomonadidae</taxon>
        <taxon>Tritrichomonas</taxon>
    </lineage>
</organism>
<keyword evidence="4" id="KW-0539">Nucleus</keyword>
<keyword evidence="2" id="KW-0238">DNA-binding</keyword>